<organism evidence="12 13">
    <name type="scientific">Chthoniobacter flavus Ellin428</name>
    <dbReference type="NCBI Taxonomy" id="497964"/>
    <lineage>
        <taxon>Bacteria</taxon>
        <taxon>Pseudomonadati</taxon>
        <taxon>Verrucomicrobiota</taxon>
        <taxon>Spartobacteria</taxon>
        <taxon>Chthoniobacterales</taxon>
        <taxon>Chthoniobacteraceae</taxon>
        <taxon>Chthoniobacter</taxon>
    </lineage>
</organism>
<keyword evidence="7 11" id="KW-0630">Potassium</keyword>
<name>B4CY72_9BACT</name>
<evidence type="ECO:0000256" key="5">
    <source>
        <dbReference type="ARBA" id="ARBA00022741"/>
    </source>
</evidence>
<dbReference type="AlphaFoldDB" id="B4CY72"/>
<dbReference type="InParanoid" id="B4CY72"/>
<keyword evidence="6 11" id="KW-0067">ATP-binding</keyword>
<dbReference type="EMBL" id="ABVL01000003">
    <property type="protein sequence ID" value="EDY21220.1"/>
    <property type="molecule type" value="Genomic_DNA"/>
</dbReference>
<comment type="subcellular location">
    <subcellularLocation>
        <location evidence="11">Cell membrane</location>
        <topology evidence="11">Single-pass membrane protein</topology>
    </subcellularLocation>
</comment>
<reference evidence="12 13" key="1">
    <citation type="journal article" date="2011" name="J. Bacteriol.">
        <title>Genome sequence of Chthoniobacter flavus Ellin428, an aerobic heterotrophic soil bacterium.</title>
        <authorList>
            <person name="Kant R."/>
            <person name="van Passel M.W."/>
            <person name="Palva A."/>
            <person name="Lucas S."/>
            <person name="Lapidus A."/>
            <person name="Glavina Del Rio T."/>
            <person name="Dalin E."/>
            <person name="Tice H."/>
            <person name="Bruce D."/>
            <person name="Goodwin L."/>
            <person name="Pitluck S."/>
            <person name="Larimer F.W."/>
            <person name="Land M.L."/>
            <person name="Hauser L."/>
            <person name="Sangwan P."/>
            <person name="de Vos W.M."/>
            <person name="Janssen P.H."/>
            <person name="Smidt H."/>
        </authorList>
    </citation>
    <scope>NUCLEOTIDE SEQUENCE [LARGE SCALE GENOMIC DNA]</scope>
    <source>
        <strain evidence="12 13">Ellin428</strain>
    </source>
</reference>
<evidence type="ECO:0000313" key="12">
    <source>
        <dbReference type="EMBL" id="EDY21220.1"/>
    </source>
</evidence>
<keyword evidence="4 11" id="KW-0812">Transmembrane</keyword>
<keyword evidence="1 11" id="KW-0813">Transport</keyword>
<keyword evidence="8 11" id="KW-1133">Transmembrane helix</keyword>
<comment type="function">
    <text evidence="11">Part of the high-affinity ATP-driven potassium transport (or Kdp) system, which catalyzes the hydrolysis of ATP coupled with the electrogenic transport of potassium into the cytoplasm. This subunit acts as a catalytic chaperone that increases the ATP-binding affinity of the ATP-hydrolyzing subunit KdpB by the formation of a transient KdpB/KdpC/ATP ternary complex.</text>
</comment>
<keyword evidence="9 11" id="KW-0406">Ion transport</keyword>
<dbReference type="PANTHER" id="PTHR30042">
    <property type="entry name" value="POTASSIUM-TRANSPORTING ATPASE C CHAIN"/>
    <property type="match status" value="1"/>
</dbReference>
<evidence type="ECO:0000256" key="11">
    <source>
        <dbReference type="HAMAP-Rule" id="MF_00276"/>
    </source>
</evidence>
<evidence type="ECO:0000256" key="7">
    <source>
        <dbReference type="ARBA" id="ARBA00022958"/>
    </source>
</evidence>
<keyword evidence="3 11" id="KW-0633">Potassium transport</keyword>
<evidence type="ECO:0000313" key="13">
    <source>
        <dbReference type="Proteomes" id="UP000005824"/>
    </source>
</evidence>
<dbReference type="STRING" id="497964.CfE428DRAFT_1513"/>
<keyword evidence="5 11" id="KW-0547">Nucleotide-binding</keyword>
<dbReference type="GO" id="GO:0005886">
    <property type="term" value="C:plasma membrane"/>
    <property type="evidence" value="ECO:0007669"/>
    <property type="project" value="UniProtKB-SubCell"/>
</dbReference>
<evidence type="ECO:0000256" key="2">
    <source>
        <dbReference type="ARBA" id="ARBA00022475"/>
    </source>
</evidence>
<dbReference type="RefSeq" id="WP_006978839.1">
    <property type="nucleotide sequence ID" value="NZ_ABVL01000003.1"/>
</dbReference>
<dbReference type="GO" id="GO:0005524">
    <property type="term" value="F:ATP binding"/>
    <property type="evidence" value="ECO:0007669"/>
    <property type="project" value="UniProtKB-UniRule"/>
</dbReference>
<keyword evidence="12" id="KW-0378">Hydrolase</keyword>
<feature type="transmembrane region" description="Helical" evidence="11">
    <location>
        <begin position="12"/>
        <end position="33"/>
    </location>
</feature>
<evidence type="ECO:0000256" key="4">
    <source>
        <dbReference type="ARBA" id="ARBA00022692"/>
    </source>
</evidence>
<evidence type="ECO:0000256" key="9">
    <source>
        <dbReference type="ARBA" id="ARBA00023065"/>
    </source>
</evidence>
<dbReference type="PANTHER" id="PTHR30042:SF2">
    <property type="entry name" value="POTASSIUM-TRANSPORTING ATPASE KDPC SUBUNIT"/>
    <property type="match status" value="1"/>
</dbReference>
<dbReference type="Pfam" id="PF02669">
    <property type="entry name" value="KdpC"/>
    <property type="match status" value="2"/>
</dbReference>
<dbReference type="GO" id="GO:0016787">
    <property type="term" value="F:hydrolase activity"/>
    <property type="evidence" value="ECO:0007669"/>
    <property type="project" value="UniProtKB-KW"/>
</dbReference>
<dbReference type="HAMAP" id="MF_00276">
    <property type="entry name" value="KdpC"/>
    <property type="match status" value="1"/>
</dbReference>
<keyword evidence="13" id="KW-1185">Reference proteome</keyword>
<dbReference type="FunCoup" id="B4CY72">
    <property type="interactions" value="205"/>
</dbReference>
<evidence type="ECO:0000256" key="10">
    <source>
        <dbReference type="ARBA" id="ARBA00023136"/>
    </source>
</evidence>
<keyword evidence="10 11" id="KW-0472">Membrane</keyword>
<dbReference type="Proteomes" id="UP000005824">
    <property type="component" value="Unassembled WGS sequence"/>
</dbReference>
<protein>
    <recommendedName>
        <fullName evidence="11">Potassium-transporting ATPase KdpC subunit</fullName>
    </recommendedName>
    <alternativeName>
        <fullName evidence="11">ATP phosphohydrolase [potassium-transporting] C chain</fullName>
    </alternativeName>
    <alternativeName>
        <fullName evidence="11">Potassium-binding and translocating subunit C</fullName>
    </alternativeName>
    <alternativeName>
        <fullName evidence="11">Potassium-translocating ATPase C chain</fullName>
    </alternativeName>
</protein>
<dbReference type="GO" id="GO:0008556">
    <property type="term" value="F:P-type potassium transmembrane transporter activity"/>
    <property type="evidence" value="ECO:0007669"/>
    <property type="project" value="InterPro"/>
</dbReference>
<comment type="similarity">
    <text evidence="11">Belongs to the KdpC family.</text>
</comment>
<gene>
    <name evidence="11" type="primary">kdpC</name>
    <name evidence="12" type="ORF">CfE428DRAFT_1513</name>
</gene>
<keyword evidence="2 11" id="KW-1003">Cell membrane</keyword>
<proteinExistence type="inferred from homology"/>
<sequence precursor="true">MNTIVKDTLTSILATIVFALVLCGLYPLVVWGAGQLLFPHQANGSLIESADRKIIGSSWLGQPFASDKYFIPRPSAAGTGYDAANSSGSNLGPTSKKLINGTTKTTAVMARDGGAITPGPDVVDYDGIKLRIIGYCDQNGLAYQLLQEGKEVDPKTYKTAKGDWDQVKLITAFNDDNQPLTVKSSVPIPGDAVTSSASGLDPHISVKNAMLQLPRVAKTRSLTEGKVRDLVRENTDGPSLGFLGDAGVNVLKLNLALDKLAAK</sequence>
<accession>B4CY72</accession>
<dbReference type="InterPro" id="IPR003820">
    <property type="entry name" value="KdpC"/>
</dbReference>
<evidence type="ECO:0000256" key="3">
    <source>
        <dbReference type="ARBA" id="ARBA00022538"/>
    </source>
</evidence>
<evidence type="ECO:0000256" key="8">
    <source>
        <dbReference type="ARBA" id="ARBA00022989"/>
    </source>
</evidence>
<evidence type="ECO:0000256" key="6">
    <source>
        <dbReference type="ARBA" id="ARBA00022840"/>
    </source>
</evidence>
<comment type="caution">
    <text evidence="12">The sequence shown here is derived from an EMBL/GenBank/DDBJ whole genome shotgun (WGS) entry which is preliminary data.</text>
</comment>
<comment type="subunit">
    <text evidence="11">The system is composed of three essential subunits: KdpA, KdpB and KdpC.</text>
</comment>
<evidence type="ECO:0000256" key="1">
    <source>
        <dbReference type="ARBA" id="ARBA00022448"/>
    </source>
</evidence>
<dbReference type="eggNOG" id="COG2156">
    <property type="taxonomic scope" value="Bacteria"/>
</dbReference>